<dbReference type="EC" id="5.6.2.1" evidence="3"/>
<evidence type="ECO:0000313" key="10">
    <source>
        <dbReference type="Proteomes" id="UP000478183"/>
    </source>
</evidence>
<dbReference type="PROSITE" id="PS52038">
    <property type="entry name" value="TOPO_IB_2"/>
    <property type="match status" value="1"/>
</dbReference>
<comment type="caution">
    <text evidence="9">The sequence shown here is derived from an EMBL/GenBank/DDBJ whole genome shotgun (WGS) entry which is preliminary data.</text>
</comment>
<dbReference type="AlphaFoldDB" id="A0A6L6JGD9"/>
<proteinExistence type="inferred from homology"/>
<dbReference type="PRINTS" id="PR00416">
    <property type="entry name" value="EUTPISMRASEI"/>
</dbReference>
<name>A0A6L6JGD9_9RHOB</name>
<feature type="domain" description="DNA topoisomerase IB N-terminal" evidence="8">
    <location>
        <begin position="23"/>
        <end position="70"/>
    </location>
</feature>
<dbReference type="GO" id="GO:0003917">
    <property type="term" value="F:DNA topoisomerase type I (single strand cut, ATP-independent) activity"/>
    <property type="evidence" value="ECO:0007669"/>
    <property type="project" value="UniProtKB-EC"/>
</dbReference>
<keyword evidence="4" id="KW-0799">Topoisomerase</keyword>
<dbReference type="Gene3D" id="1.10.132.120">
    <property type="match status" value="1"/>
</dbReference>
<dbReference type="InterPro" id="IPR014711">
    <property type="entry name" value="TopoI_cat_a-hlx-sub_euk"/>
</dbReference>
<evidence type="ECO:0000256" key="3">
    <source>
        <dbReference type="ARBA" id="ARBA00012891"/>
    </source>
</evidence>
<evidence type="ECO:0000256" key="1">
    <source>
        <dbReference type="ARBA" id="ARBA00000213"/>
    </source>
</evidence>
<dbReference type="Pfam" id="PF21338">
    <property type="entry name" value="Top1B_N_bact"/>
    <property type="match status" value="1"/>
</dbReference>
<reference evidence="9 10" key="1">
    <citation type="submission" date="2019-11" db="EMBL/GenBank/DDBJ databases">
        <authorList>
            <person name="Dong K."/>
        </authorList>
    </citation>
    <scope>NUCLEOTIDE SEQUENCE [LARGE SCALE GENOMIC DNA]</scope>
    <source>
        <strain evidence="9 10">NBRC 111993</strain>
    </source>
</reference>
<keyword evidence="5" id="KW-0238">DNA-binding</keyword>
<protein>
    <recommendedName>
        <fullName evidence="3">DNA topoisomerase</fullName>
        <ecNumber evidence="3">5.6.2.1</ecNumber>
    </recommendedName>
</protein>
<dbReference type="InterPro" id="IPR049331">
    <property type="entry name" value="Top1B_N_bact"/>
</dbReference>
<comment type="similarity">
    <text evidence="2">Belongs to the type IB topoisomerase family.</text>
</comment>
<dbReference type="EMBL" id="WMIE01000011">
    <property type="protein sequence ID" value="MTH79194.1"/>
    <property type="molecule type" value="Genomic_DNA"/>
</dbReference>
<dbReference type="InterPro" id="IPR011010">
    <property type="entry name" value="DNA_brk_join_enz"/>
</dbReference>
<evidence type="ECO:0000259" key="8">
    <source>
        <dbReference type="Pfam" id="PF21338"/>
    </source>
</evidence>
<evidence type="ECO:0000256" key="4">
    <source>
        <dbReference type="ARBA" id="ARBA00023029"/>
    </source>
</evidence>
<dbReference type="GO" id="GO:0003677">
    <property type="term" value="F:DNA binding"/>
    <property type="evidence" value="ECO:0007669"/>
    <property type="project" value="UniProtKB-KW"/>
</dbReference>
<dbReference type="InterPro" id="IPR035447">
    <property type="entry name" value="DNA_topo_I_N_sf"/>
</dbReference>
<dbReference type="InterPro" id="IPR013500">
    <property type="entry name" value="TopoI_cat_euk"/>
</dbReference>
<feature type="domain" description="DNA topoisomerase I catalytic core eukaryotic-type" evidence="7">
    <location>
        <begin position="86"/>
        <end position="255"/>
    </location>
</feature>
<dbReference type="GO" id="GO:0006265">
    <property type="term" value="P:DNA topological change"/>
    <property type="evidence" value="ECO:0007669"/>
    <property type="project" value="InterPro"/>
</dbReference>
<gene>
    <name evidence="9" type="ORF">GL286_15820</name>
</gene>
<dbReference type="SUPFAM" id="SSF55869">
    <property type="entry name" value="DNA topoisomerase I domain"/>
    <property type="match status" value="1"/>
</dbReference>
<evidence type="ECO:0000313" key="9">
    <source>
        <dbReference type="EMBL" id="MTH79194.1"/>
    </source>
</evidence>
<dbReference type="Gene3D" id="3.90.15.10">
    <property type="entry name" value="Topoisomerase I, Chain A, domain 3"/>
    <property type="match status" value="1"/>
</dbReference>
<dbReference type="SUPFAM" id="SSF56349">
    <property type="entry name" value="DNA breaking-rejoining enzymes"/>
    <property type="match status" value="1"/>
</dbReference>
<dbReference type="InterPro" id="IPR001631">
    <property type="entry name" value="TopoI"/>
</dbReference>
<evidence type="ECO:0000259" key="7">
    <source>
        <dbReference type="Pfam" id="PF01028"/>
    </source>
</evidence>
<dbReference type="RefSeq" id="WP_155096547.1">
    <property type="nucleotide sequence ID" value="NZ_WMIE01000011.1"/>
</dbReference>
<dbReference type="OrthoDB" id="9778962at2"/>
<organism evidence="9 10">
    <name type="scientific">Paracoccus aestuariivivens</name>
    <dbReference type="NCBI Taxonomy" id="1820333"/>
    <lineage>
        <taxon>Bacteria</taxon>
        <taxon>Pseudomonadati</taxon>
        <taxon>Pseudomonadota</taxon>
        <taxon>Alphaproteobacteria</taxon>
        <taxon>Rhodobacterales</taxon>
        <taxon>Paracoccaceae</taxon>
        <taxon>Paracoccus</taxon>
    </lineage>
</organism>
<evidence type="ECO:0000256" key="2">
    <source>
        <dbReference type="ARBA" id="ARBA00006645"/>
    </source>
</evidence>
<dbReference type="Gene3D" id="3.30.66.10">
    <property type="entry name" value="DNA topoisomerase I domain"/>
    <property type="match status" value="1"/>
</dbReference>
<keyword evidence="10" id="KW-1185">Reference proteome</keyword>
<keyword evidence="6 9" id="KW-0413">Isomerase</keyword>
<accession>A0A6L6JGD9</accession>
<dbReference type="Proteomes" id="UP000478183">
    <property type="component" value="Unassembled WGS sequence"/>
</dbReference>
<dbReference type="Pfam" id="PF01028">
    <property type="entry name" value="Topoisom_I"/>
    <property type="match status" value="1"/>
</dbReference>
<sequence>MPAQLVFVSDSEPGISRRRVGKGFSYLGPAGETLDREEIARIKALAVPPAYYDVWICSLPDGHLQATGRDERGRKQYRYHPLWSETQSRTKYHQLVAFAEALPVLRRRLRRDLQGNVGDRTFSLAALVLLIDRTCLRIGNVAYTAANRSFGASTLLTRHLGLNEKGVIQLKFRAKGGKLCRHVLRDKRLNRILQEIGDLPGRNLFTYLDEDGLPHNVHSQDVNSYLAEVAGEGVTAKTFRTWGGTLAAFELADQLAPDACLTPRMLANAAAERLFNTPTVCRKSYIHSAVLELAALSPAERSTVLTGITCPEITDLRASERRLLAFLQKN</sequence>
<evidence type="ECO:0000256" key="6">
    <source>
        <dbReference type="ARBA" id="ARBA00023235"/>
    </source>
</evidence>
<evidence type="ECO:0000256" key="5">
    <source>
        <dbReference type="ARBA" id="ARBA00023125"/>
    </source>
</evidence>
<comment type="catalytic activity">
    <reaction evidence="1">
        <text>ATP-independent breakage of single-stranded DNA, followed by passage and rejoining.</text>
        <dbReference type="EC" id="5.6.2.1"/>
    </reaction>
</comment>